<gene>
    <name evidence="1" type="ORF">CGI_10010400</name>
</gene>
<evidence type="ECO:0000313" key="1">
    <source>
        <dbReference type="EMBL" id="EKC18926.1"/>
    </source>
</evidence>
<proteinExistence type="predicted"/>
<dbReference type="EMBL" id="JH815923">
    <property type="protein sequence ID" value="EKC18926.1"/>
    <property type="molecule type" value="Genomic_DNA"/>
</dbReference>
<dbReference type="InParanoid" id="K1QBN1"/>
<reference evidence="1" key="1">
    <citation type="journal article" date="2012" name="Nature">
        <title>The oyster genome reveals stress adaptation and complexity of shell formation.</title>
        <authorList>
            <person name="Zhang G."/>
            <person name="Fang X."/>
            <person name="Guo X."/>
            <person name="Li L."/>
            <person name="Luo R."/>
            <person name="Xu F."/>
            <person name="Yang P."/>
            <person name="Zhang L."/>
            <person name="Wang X."/>
            <person name="Qi H."/>
            <person name="Xiong Z."/>
            <person name="Que H."/>
            <person name="Xie Y."/>
            <person name="Holland P.W."/>
            <person name="Paps J."/>
            <person name="Zhu Y."/>
            <person name="Wu F."/>
            <person name="Chen Y."/>
            <person name="Wang J."/>
            <person name="Peng C."/>
            <person name="Meng J."/>
            <person name="Yang L."/>
            <person name="Liu J."/>
            <person name="Wen B."/>
            <person name="Zhang N."/>
            <person name="Huang Z."/>
            <person name="Zhu Q."/>
            <person name="Feng Y."/>
            <person name="Mount A."/>
            <person name="Hedgecock D."/>
            <person name="Xu Z."/>
            <person name="Liu Y."/>
            <person name="Domazet-Loso T."/>
            <person name="Du Y."/>
            <person name="Sun X."/>
            <person name="Zhang S."/>
            <person name="Liu B."/>
            <person name="Cheng P."/>
            <person name="Jiang X."/>
            <person name="Li J."/>
            <person name="Fan D."/>
            <person name="Wang W."/>
            <person name="Fu W."/>
            <person name="Wang T."/>
            <person name="Wang B."/>
            <person name="Zhang J."/>
            <person name="Peng Z."/>
            <person name="Li Y."/>
            <person name="Li N."/>
            <person name="Wang J."/>
            <person name="Chen M."/>
            <person name="He Y."/>
            <person name="Tan F."/>
            <person name="Song X."/>
            <person name="Zheng Q."/>
            <person name="Huang R."/>
            <person name="Yang H."/>
            <person name="Du X."/>
            <person name="Chen L."/>
            <person name="Yang M."/>
            <person name="Gaffney P.M."/>
            <person name="Wang S."/>
            <person name="Luo L."/>
            <person name="She Z."/>
            <person name="Ming Y."/>
            <person name="Huang W."/>
            <person name="Zhang S."/>
            <person name="Huang B."/>
            <person name="Zhang Y."/>
            <person name="Qu T."/>
            <person name="Ni P."/>
            <person name="Miao G."/>
            <person name="Wang J."/>
            <person name="Wang Q."/>
            <person name="Steinberg C.E."/>
            <person name="Wang H."/>
            <person name="Li N."/>
            <person name="Qian L."/>
            <person name="Zhang G."/>
            <person name="Li Y."/>
            <person name="Yang H."/>
            <person name="Liu X."/>
            <person name="Wang J."/>
            <person name="Yin Y."/>
            <person name="Wang J."/>
        </authorList>
    </citation>
    <scope>NUCLEOTIDE SEQUENCE [LARGE SCALE GENOMIC DNA]</scope>
    <source>
        <strain evidence="1">05x7-T-G4-1.051#20</strain>
    </source>
</reference>
<organism evidence="1">
    <name type="scientific">Magallana gigas</name>
    <name type="common">Pacific oyster</name>
    <name type="synonym">Crassostrea gigas</name>
    <dbReference type="NCBI Taxonomy" id="29159"/>
    <lineage>
        <taxon>Eukaryota</taxon>
        <taxon>Metazoa</taxon>
        <taxon>Spiralia</taxon>
        <taxon>Lophotrochozoa</taxon>
        <taxon>Mollusca</taxon>
        <taxon>Bivalvia</taxon>
        <taxon>Autobranchia</taxon>
        <taxon>Pteriomorphia</taxon>
        <taxon>Ostreida</taxon>
        <taxon>Ostreoidea</taxon>
        <taxon>Ostreidae</taxon>
        <taxon>Magallana</taxon>
    </lineage>
</organism>
<sequence>MTVLRIAEKIGQVKTNLSSFQRVSAALKPDISSSAFEKGNFLVRFEITFPAENFAPPEDLQKLEKLLPPRPKIEIPTSEFVEEVDLEEFD</sequence>
<dbReference type="HOGENOM" id="CLU_2442998_0_0_1"/>
<name>K1QBN1_MAGGI</name>
<dbReference type="AlphaFoldDB" id="K1QBN1"/>
<protein>
    <submittedName>
        <fullName evidence="1">DnaJ-like protein subfamily A member 2</fullName>
    </submittedName>
</protein>
<accession>K1QBN1</accession>